<dbReference type="Gene3D" id="3.10.250.10">
    <property type="entry name" value="SRCR-like domain"/>
    <property type="match status" value="2"/>
</dbReference>
<dbReference type="AlphaFoldDB" id="A0A3P9JFH2"/>
<reference evidence="5" key="4">
    <citation type="submission" date="2025-09" db="UniProtKB">
        <authorList>
            <consortium name="Ensembl"/>
        </authorList>
    </citation>
    <scope>IDENTIFICATION</scope>
    <source>
        <strain evidence="5">HSOK</strain>
    </source>
</reference>
<keyword evidence="3" id="KW-0732">Signal</keyword>
<dbReference type="PANTHER" id="PTHR48071">
    <property type="entry name" value="SRCR DOMAIN-CONTAINING PROTEIN"/>
    <property type="match status" value="1"/>
</dbReference>
<dbReference type="SUPFAM" id="SSF56487">
    <property type="entry name" value="SRCR-like"/>
    <property type="match status" value="2"/>
</dbReference>
<dbReference type="InterPro" id="IPR001190">
    <property type="entry name" value="SRCR"/>
</dbReference>
<reference evidence="5" key="3">
    <citation type="submission" date="2025-08" db="UniProtKB">
        <authorList>
            <consortium name="Ensembl"/>
        </authorList>
    </citation>
    <scope>IDENTIFICATION</scope>
    <source>
        <strain evidence="5">HSOK</strain>
    </source>
</reference>
<dbReference type="PROSITE" id="PS50287">
    <property type="entry name" value="SRCR_2"/>
    <property type="match status" value="1"/>
</dbReference>
<dbReference type="SUPFAM" id="SSF50494">
    <property type="entry name" value="Trypsin-like serine proteases"/>
    <property type="match status" value="1"/>
</dbReference>
<evidence type="ECO:0000313" key="5">
    <source>
        <dbReference type="Ensembl" id="ENSORLP00015031055.1"/>
    </source>
</evidence>
<dbReference type="InterPro" id="IPR009003">
    <property type="entry name" value="Peptidase_S1_PA"/>
</dbReference>
<accession>A0A3P9JFH2</accession>
<evidence type="ECO:0000259" key="4">
    <source>
        <dbReference type="PROSITE" id="PS50287"/>
    </source>
</evidence>
<name>A0A3P9JFH2_ORYLA</name>
<protein>
    <recommendedName>
        <fullName evidence="4">SRCR domain-containing protein</fullName>
    </recommendedName>
</protein>
<dbReference type="SMART" id="SM00202">
    <property type="entry name" value="SR"/>
    <property type="match status" value="1"/>
</dbReference>
<reference key="1">
    <citation type="journal article" date="2007" name="Nature">
        <title>The medaka draft genome and insights into vertebrate genome evolution.</title>
        <authorList>
            <person name="Kasahara M."/>
            <person name="Naruse K."/>
            <person name="Sasaki S."/>
            <person name="Nakatani Y."/>
            <person name="Qu W."/>
            <person name="Ahsan B."/>
            <person name="Yamada T."/>
            <person name="Nagayasu Y."/>
            <person name="Doi K."/>
            <person name="Kasai Y."/>
            <person name="Jindo T."/>
            <person name="Kobayashi D."/>
            <person name="Shimada A."/>
            <person name="Toyoda A."/>
            <person name="Kuroki Y."/>
            <person name="Fujiyama A."/>
            <person name="Sasaki T."/>
            <person name="Shimizu A."/>
            <person name="Asakawa S."/>
            <person name="Shimizu N."/>
            <person name="Hashimoto S."/>
            <person name="Yang J."/>
            <person name="Lee Y."/>
            <person name="Matsushima K."/>
            <person name="Sugano S."/>
            <person name="Sakaizumi M."/>
            <person name="Narita T."/>
            <person name="Ohishi K."/>
            <person name="Haga S."/>
            <person name="Ohta F."/>
            <person name="Nomoto H."/>
            <person name="Nogata K."/>
            <person name="Morishita T."/>
            <person name="Endo T."/>
            <person name="Shin-I T."/>
            <person name="Takeda H."/>
            <person name="Morishita S."/>
            <person name="Kohara Y."/>
        </authorList>
    </citation>
    <scope>NUCLEOTIDE SEQUENCE [LARGE SCALE GENOMIC DNA]</scope>
    <source>
        <strain>Hd-rR</strain>
    </source>
</reference>
<feature type="signal peptide" evidence="3">
    <location>
        <begin position="1"/>
        <end position="27"/>
    </location>
</feature>
<dbReference type="PANTHER" id="PTHR48071:SF28">
    <property type="entry name" value="SRCR DOMAIN-CONTAINING PROTEIN"/>
    <property type="match status" value="1"/>
</dbReference>
<sequence length="501" mass="55469">LNRISLFHFWLHRVGVLTAHCLRRTQAPPCLKWTEFPHYVMQYPGRSLGTTATAENRTGSAIGWTYCDCPKNNGKSGLVHLQIVSTFEDREWDGQRVGERLLRTGMDGESLCMNEWMVSFSLDLGPFFISLNTGRSGGGLSGFVSCSGTAKAWSWAHVGQGSVPILLDAVKSTGNDILLDQRSHGDWEQHNGDHMEDAAVSCKLNFKKKILANKKTSLIRLLYFLMTKFFLGHAEVVTDEFFGKGAGLIFLDDVHCEGSETPPSGYVGSLLEKKLNETNKLYVQNEWPLVQLVGGSSRKEGRVEVYFHGDWEALGLERHERATAAGGFGQGKGPLHLDQVRCTGKEEFLGEGPSLGQNIQGCGKESTICNQIRKNWTTWSWQVSAGLQSQREGEGPLCSGMLISPCWAPTSAFFLGGDPTIHVQLVLDRKFKGQSGGHDLILLKLPSTKGHCLTFDPNTYVTCFWVVMVTTGWAGPERTNRFTGLSICFTNKSTLETFFNK</sequence>
<dbReference type="GO" id="GO:0016020">
    <property type="term" value="C:membrane"/>
    <property type="evidence" value="ECO:0007669"/>
    <property type="project" value="InterPro"/>
</dbReference>
<dbReference type="InterPro" id="IPR036772">
    <property type="entry name" value="SRCR-like_dom_sf"/>
</dbReference>
<dbReference type="Proteomes" id="UP000265200">
    <property type="component" value="Chromosome 19"/>
</dbReference>
<dbReference type="Ensembl" id="ENSORLT00015033380.1">
    <property type="protein sequence ID" value="ENSORLP00015031055.1"/>
    <property type="gene ID" value="ENSORLG00015015139.1"/>
</dbReference>
<organism evidence="5 6">
    <name type="scientific">Oryzias latipes</name>
    <name type="common">Japanese rice fish</name>
    <name type="synonym">Japanese killifish</name>
    <dbReference type="NCBI Taxonomy" id="8090"/>
    <lineage>
        <taxon>Eukaryota</taxon>
        <taxon>Metazoa</taxon>
        <taxon>Chordata</taxon>
        <taxon>Craniata</taxon>
        <taxon>Vertebrata</taxon>
        <taxon>Euteleostomi</taxon>
        <taxon>Actinopterygii</taxon>
        <taxon>Neopterygii</taxon>
        <taxon>Teleostei</taxon>
        <taxon>Neoteleostei</taxon>
        <taxon>Acanthomorphata</taxon>
        <taxon>Ovalentaria</taxon>
        <taxon>Atherinomorphae</taxon>
        <taxon>Beloniformes</taxon>
        <taxon>Adrianichthyidae</taxon>
        <taxon>Oryziinae</taxon>
        <taxon>Oryzias</taxon>
    </lineage>
</organism>
<evidence type="ECO:0000256" key="3">
    <source>
        <dbReference type="SAM" id="SignalP"/>
    </source>
</evidence>
<evidence type="ECO:0000313" key="6">
    <source>
        <dbReference type="Proteomes" id="UP000265200"/>
    </source>
</evidence>
<evidence type="ECO:0000256" key="1">
    <source>
        <dbReference type="ARBA" id="ARBA00023157"/>
    </source>
</evidence>
<keyword evidence="1" id="KW-1015">Disulfide bond</keyword>
<evidence type="ECO:0000256" key="2">
    <source>
        <dbReference type="PROSITE-ProRule" id="PRU00196"/>
    </source>
</evidence>
<comment type="caution">
    <text evidence="2">Lacks conserved residue(s) required for the propagation of feature annotation.</text>
</comment>
<feature type="chain" id="PRO_5018040976" description="SRCR domain-containing protein" evidence="3">
    <location>
        <begin position="28"/>
        <end position="501"/>
    </location>
</feature>
<reference evidence="5 6" key="2">
    <citation type="submission" date="2017-04" db="EMBL/GenBank/DDBJ databases">
        <title>CpG methylation of centromeres and impact of large insertions on vertebrate speciation.</title>
        <authorList>
            <person name="Ichikawa K."/>
            <person name="Yoshimura J."/>
            <person name="Morishita S."/>
        </authorList>
    </citation>
    <scope>NUCLEOTIDE SEQUENCE</scope>
    <source>
        <strain evidence="5 6">HSOK</strain>
    </source>
</reference>
<proteinExistence type="predicted"/>
<feature type="domain" description="SRCR" evidence="4">
    <location>
        <begin position="290"/>
        <end position="370"/>
    </location>
</feature>